<keyword evidence="3" id="KW-1185">Reference proteome</keyword>
<proteinExistence type="predicted"/>
<dbReference type="EMBL" id="AOMA01000114">
    <property type="protein sequence ID" value="EMA36665.1"/>
    <property type="molecule type" value="Genomic_DNA"/>
</dbReference>
<feature type="region of interest" description="Disordered" evidence="1">
    <location>
        <begin position="84"/>
        <end position="111"/>
    </location>
</feature>
<dbReference type="PROSITE" id="PS51257">
    <property type="entry name" value="PROKAR_LIPOPROTEIN"/>
    <property type="match status" value="1"/>
</dbReference>
<dbReference type="eggNOG" id="arCOG06262">
    <property type="taxonomic scope" value="Archaea"/>
</dbReference>
<dbReference type="Proteomes" id="UP000011607">
    <property type="component" value="Unassembled WGS sequence"/>
</dbReference>
<comment type="caution">
    <text evidence="2">The sequence shown here is derived from an EMBL/GenBank/DDBJ whole genome shotgun (WGS) entry which is preliminary data.</text>
</comment>
<feature type="compositionally biased region" description="Acidic residues" evidence="1">
    <location>
        <begin position="92"/>
        <end position="108"/>
    </location>
</feature>
<accession>M0LX33</accession>
<gene>
    <name evidence="2" type="ORF">C446_11502</name>
</gene>
<sequence>MHRRQFVAAATTGTLAATAGCLGDFLEDVTTFSASPAVVAEAVAADAGYDYRGTESSVATETVAGESIEATNYVSEYVRTLDLPFDIGGDSDGGEGGDEDEDEDEDNGTEAGAFGILTTPQVSVAGEDFNPVAGVSRSEIAGRVQDQYEELEVDDEPIDRREREVLGSSTTVDTFEGEATLQGLSTVDVYVDVATPDRDGDHFVIVGVYPDAAGLDRESEAERVDALLEGIEHGDSVDVDVDIDVDVEDD</sequence>
<evidence type="ECO:0000256" key="1">
    <source>
        <dbReference type="SAM" id="MobiDB-lite"/>
    </source>
</evidence>
<dbReference type="InterPro" id="IPR045396">
    <property type="entry name" value="DUF6517"/>
</dbReference>
<evidence type="ECO:0000313" key="3">
    <source>
        <dbReference type="Proteomes" id="UP000011607"/>
    </source>
</evidence>
<dbReference type="OrthoDB" id="205286at2157"/>
<dbReference type="RefSeq" id="WP_006673205.1">
    <property type="nucleotide sequence ID" value="NZ_AOMA01000114.1"/>
</dbReference>
<dbReference type="STRING" id="1227454.C446_11502"/>
<dbReference type="AlphaFoldDB" id="M0LX33"/>
<organism evidence="2 3">
    <name type="scientific">Halobiforma nitratireducens JCM 10879</name>
    <dbReference type="NCBI Taxonomy" id="1227454"/>
    <lineage>
        <taxon>Archaea</taxon>
        <taxon>Methanobacteriati</taxon>
        <taxon>Methanobacteriota</taxon>
        <taxon>Stenosarchaea group</taxon>
        <taxon>Halobacteria</taxon>
        <taxon>Halobacteriales</taxon>
        <taxon>Natrialbaceae</taxon>
        <taxon>Halobiforma</taxon>
    </lineage>
</organism>
<dbReference type="Pfam" id="PF20127">
    <property type="entry name" value="DUF6517"/>
    <property type="match status" value="1"/>
</dbReference>
<reference evidence="2 3" key="1">
    <citation type="journal article" date="2014" name="PLoS Genet.">
        <title>Phylogenetically driven sequencing of extremely halophilic archaea reveals strategies for static and dynamic osmo-response.</title>
        <authorList>
            <person name="Becker E.A."/>
            <person name="Seitzer P.M."/>
            <person name="Tritt A."/>
            <person name="Larsen D."/>
            <person name="Krusor M."/>
            <person name="Yao A.I."/>
            <person name="Wu D."/>
            <person name="Madern D."/>
            <person name="Eisen J.A."/>
            <person name="Darling A.E."/>
            <person name="Facciotti M.T."/>
        </authorList>
    </citation>
    <scope>NUCLEOTIDE SEQUENCE [LARGE SCALE GENOMIC DNA]</scope>
    <source>
        <strain evidence="2 3">JCM 10879</strain>
    </source>
</reference>
<name>M0LX33_9EURY</name>
<evidence type="ECO:0000313" key="2">
    <source>
        <dbReference type="EMBL" id="EMA36665.1"/>
    </source>
</evidence>
<protein>
    <submittedName>
        <fullName evidence="2">Uncharacterized protein</fullName>
    </submittedName>
</protein>